<dbReference type="InterPro" id="IPR039690">
    <property type="entry name" value="SNRNP25"/>
</dbReference>
<evidence type="ECO:0000259" key="1">
    <source>
        <dbReference type="Pfam" id="PF18036"/>
    </source>
</evidence>
<dbReference type="GO" id="GO:0005681">
    <property type="term" value="C:spliceosomal complex"/>
    <property type="evidence" value="ECO:0007669"/>
    <property type="project" value="TreeGrafter"/>
</dbReference>
<dbReference type="PANTHER" id="PTHR14942:SF0">
    <property type="entry name" value="U11_U12 SMALL NUCLEAR RIBONUCLEOPROTEIN 25 KDA PROTEIN"/>
    <property type="match status" value="1"/>
</dbReference>
<dbReference type="SUPFAM" id="SSF54236">
    <property type="entry name" value="Ubiquitin-like"/>
    <property type="match status" value="1"/>
</dbReference>
<dbReference type="GO" id="GO:0000398">
    <property type="term" value="P:mRNA splicing, via spliceosome"/>
    <property type="evidence" value="ECO:0007669"/>
    <property type="project" value="InterPro"/>
</dbReference>
<organism evidence="2">
    <name type="scientific">Rhizopus microsporus var. microsporus</name>
    <dbReference type="NCBI Taxonomy" id="86635"/>
    <lineage>
        <taxon>Eukaryota</taxon>
        <taxon>Fungi</taxon>
        <taxon>Fungi incertae sedis</taxon>
        <taxon>Mucoromycota</taxon>
        <taxon>Mucoromycotina</taxon>
        <taxon>Mucoromycetes</taxon>
        <taxon>Mucorales</taxon>
        <taxon>Mucorineae</taxon>
        <taxon>Rhizopodaceae</taxon>
        <taxon>Rhizopus</taxon>
    </lineage>
</organism>
<gene>
    <name evidence="2" type="ORF">BCV72DRAFT_303683</name>
</gene>
<name>A0A1X0R915_RHIZD</name>
<dbReference type="PANTHER" id="PTHR14942">
    <property type="entry name" value="U11/U12 SMALL NUCLEAR RIBONUCLEOPROTEIN 25 KDA PROTEIN"/>
    <property type="match status" value="1"/>
</dbReference>
<dbReference type="VEuPathDB" id="FungiDB:BCV72DRAFT_303683"/>
<dbReference type="EMBL" id="KV921888">
    <property type="protein sequence ID" value="ORE08431.1"/>
    <property type="molecule type" value="Genomic_DNA"/>
</dbReference>
<feature type="domain" description="SNRNP25 ubiquitin-like" evidence="1">
    <location>
        <begin position="47"/>
        <end position="134"/>
    </location>
</feature>
<dbReference type="OrthoDB" id="72819at2759"/>
<dbReference type="CDD" id="cd17058">
    <property type="entry name" value="Ubl_SNRNP25"/>
    <property type="match status" value="1"/>
</dbReference>
<evidence type="ECO:0000313" key="2">
    <source>
        <dbReference type="EMBL" id="ORE08431.1"/>
    </source>
</evidence>
<reference evidence="2" key="1">
    <citation type="journal article" date="2016" name="Proc. Natl. Acad. Sci. U.S.A.">
        <title>Lipid metabolic changes in an early divergent fungus govern the establishment of a mutualistic symbiosis with endobacteria.</title>
        <authorList>
            <person name="Lastovetsky O.A."/>
            <person name="Gaspar M.L."/>
            <person name="Mondo S.J."/>
            <person name="LaButti K.M."/>
            <person name="Sandor L."/>
            <person name="Grigoriev I.V."/>
            <person name="Henry S.A."/>
            <person name="Pawlowska T.E."/>
        </authorList>
    </citation>
    <scope>NUCLEOTIDE SEQUENCE [LARGE SCALE GENOMIC DNA]</scope>
    <source>
        <strain evidence="2">ATCC 52814</strain>
    </source>
</reference>
<dbReference type="InterPro" id="IPR029071">
    <property type="entry name" value="Ubiquitin-like_domsf"/>
</dbReference>
<dbReference type="Gene3D" id="3.10.20.90">
    <property type="entry name" value="Phosphatidylinositol 3-kinase Catalytic Subunit, Chain A, domain 1"/>
    <property type="match status" value="1"/>
</dbReference>
<dbReference type="Pfam" id="PF18036">
    <property type="entry name" value="Ubiquitin_4"/>
    <property type="match status" value="1"/>
</dbReference>
<protein>
    <recommendedName>
        <fullName evidence="1">SNRNP25 ubiquitin-like domain-containing protein</fullName>
    </recommendedName>
</protein>
<dbReference type="AlphaFoldDB" id="A0A1X0R915"/>
<proteinExistence type="predicted"/>
<dbReference type="InterPro" id="IPR040610">
    <property type="entry name" value="SNRNP25_ubiquitin"/>
</dbReference>
<sequence>MSEHLAEELKEKINQLLNDELLSDVSPSLSEKEIDSLIAVEKGQAFRIRVEREPLRPINLIVGQSYSVKDIKKLIQVTVERMEKEEKTGRKRRISWKFIWRTYCLVFDGTKLLDDNAIVSQLGIKQHSVLKFTRLPHQKGKHSKAWKWY</sequence>
<accession>A0A1X0R915</accession>
<dbReference type="Proteomes" id="UP000242414">
    <property type="component" value="Unassembled WGS sequence"/>
</dbReference>